<dbReference type="Gene3D" id="3.40.5.10">
    <property type="entry name" value="Ribosomal protein L9, N-terminal domain"/>
    <property type="match status" value="1"/>
</dbReference>
<dbReference type="InterPro" id="IPR020069">
    <property type="entry name" value="Ribosomal_bL9_C"/>
</dbReference>
<proteinExistence type="inferred from homology"/>
<dbReference type="SUPFAM" id="SSF55653">
    <property type="entry name" value="Ribosomal protein L9 C-domain"/>
    <property type="match status" value="1"/>
</dbReference>
<dbReference type="SUPFAM" id="SSF55658">
    <property type="entry name" value="L9 N-domain-like"/>
    <property type="match status" value="1"/>
</dbReference>
<dbReference type="Gene3D" id="3.10.430.100">
    <property type="entry name" value="Ribosomal protein L9, C-terminal domain"/>
    <property type="match status" value="1"/>
</dbReference>
<comment type="similarity">
    <text evidence="1 7">Belongs to the bacterial ribosomal protein bL9 family.</text>
</comment>
<feature type="region of interest" description="Disordered" evidence="8">
    <location>
        <begin position="41"/>
        <end position="62"/>
    </location>
</feature>
<dbReference type="InterPro" id="IPR036791">
    <property type="entry name" value="Ribosomal_bL9_C_sf"/>
</dbReference>
<dbReference type="InterPro" id="IPR020594">
    <property type="entry name" value="Ribosomal_bL9_bac/chp"/>
</dbReference>
<dbReference type="InterPro" id="IPR020070">
    <property type="entry name" value="Ribosomal_bL9_N"/>
</dbReference>
<dbReference type="Pfam" id="PF01281">
    <property type="entry name" value="Ribosomal_L9_N"/>
    <property type="match status" value="1"/>
</dbReference>
<dbReference type="GO" id="GO:0019843">
    <property type="term" value="F:rRNA binding"/>
    <property type="evidence" value="ECO:0007669"/>
    <property type="project" value="UniProtKB-UniRule"/>
</dbReference>
<evidence type="ECO:0000256" key="1">
    <source>
        <dbReference type="ARBA" id="ARBA00010605"/>
    </source>
</evidence>
<dbReference type="Pfam" id="PF03948">
    <property type="entry name" value="Ribosomal_L9_C"/>
    <property type="match status" value="1"/>
</dbReference>
<keyword evidence="2 7" id="KW-0699">rRNA-binding</keyword>
<evidence type="ECO:0000259" key="9">
    <source>
        <dbReference type="PROSITE" id="PS00651"/>
    </source>
</evidence>
<evidence type="ECO:0000256" key="4">
    <source>
        <dbReference type="ARBA" id="ARBA00022980"/>
    </source>
</evidence>
<gene>
    <name evidence="7" type="primary">rplI</name>
    <name evidence="10" type="ORF">C7B47_06735</name>
</gene>
<dbReference type="NCBIfam" id="TIGR00158">
    <property type="entry name" value="L9"/>
    <property type="match status" value="1"/>
</dbReference>
<dbReference type="RefSeq" id="WP_020375181.1">
    <property type="nucleotide sequence ID" value="NZ_MDZD01000019.1"/>
</dbReference>
<evidence type="ECO:0000256" key="2">
    <source>
        <dbReference type="ARBA" id="ARBA00022730"/>
    </source>
</evidence>
<name>A0A1R0IK94_SULTH</name>
<accession>A0A1R0IK94</accession>
<comment type="function">
    <text evidence="7">Binds to the 23S rRNA.</text>
</comment>
<organism evidence="10 11">
    <name type="scientific">Sulfobacillus thermosulfidooxidans</name>
    <dbReference type="NCBI Taxonomy" id="28034"/>
    <lineage>
        <taxon>Bacteria</taxon>
        <taxon>Bacillati</taxon>
        <taxon>Bacillota</taxon>
        <taxon>Clostridia</taxon>
        <taxon>Eubacteriales</taxon>
        <taxon>Clostridiales Family XVII. Incertae Sedis</taxon>
        <taxon>Sulfobacillus</taxon>
    </lineage>
</organism>
<keyword evidence="4 7" id="KW-0689">Ribosomal protein</keyword>
<dbReference type="GO" id="GO:0003735">
    <property type="term" value="F:structural constituent of ribosome"/>
    <property type="evidence" value="ECO:0007669"/>
    <property type="project" value="InterPro"/>
</dbReference>
<evidence type="ECO:0000313" key="10">
    <source>
        <dbReference type="EMBL" id="PSR27967.1"/>
    </source>
</evidence>
<feature type="domain" description="Ribosomal protein L9" evidence="9">
    <location>
        <begin position="13"/>
        <end position="40"/>
    </location>
</feature>
<evidence type="ECO:0000256" key="5">
    <source>
        <dbReference type="ARBA" id="ARBA00023274"/>
    </source>
</evidence>
<reference evidence="10 11" key="1">
    <citation type="journal article" date="2014" name="BMC Genomics">
        <title>Comparison of environmental and isolate Sulfobacillus genomes reveals diverse carbon, sulfur, nitrogen, and hydrogen metabolisms.</title>
        <authorList>
            <person name="Justice N.B."/>
            <person name="Norman A."/>
            <person name="Brown C.T."/>
            <person name="Singh A."/>
            <person name="Thomas B.C."/>
            <person name="Banfield J.F."/>
        </authorList>
    </citation>
    <scope>NUCLEOTIDE SEQUENCE [LARGE SCALE GENOMIC DNA]</scope>
    <source>
        <strain evidence="10">AMDSBA5</strain>
    </source>
</reference>
<dbReference type="HAMAP" id="MF_00503">
    <property type="entry name" value="Ribosomal_bL9"/>
    <property type="match status" value="1"/>
</dbReference>
<evidence type="ECO:0000256" key="8">
    <source>
        <dbReference type="SAM" id="MobiDB-lite"/>
    </source>
</evidence>
<dbReference type="GO" id="GO:0006412">
    <property type="term" value="P:translation"/>
    <property type="evidence" value="ECO:0007669"/>
    <property type="project" value="UniProtKB-UniRule"/>
</dbReference>
<evidence type="ECO:0000256" key="6">
    <source>
        <dbReference type="ARBA" id="ARBA00035292"/>
    </source>
</evidence>
<dbReference type="EMBL" id="PXYX01000009">
    <property type="protein sequence ID" value="PSR27967.1"/>
    <property type="molecule type" value="Genomic_DNA"/>
</dbReference>
<dbReference type="InterPro" id="IPR036935">
    <property type="entry name" value="Ribosomal_bL9_N_sf"/>
</dbReference>
<dbReference type="GO" id="GO:0005840">
    <property type="term" value="C:ribosome"/>
    <property type="evidence" value="ECO:0007669"/>
    <property type="project" value="UniProtKB-KW"/>
</dbReference>
<dbReference type="InterPro" id="IPR000244">
    <property type="entry name" value="Ribosomal_bL9"/>
</dbReference>
<dbReference type="PROSITE" id="PS00651">
    <property type="entry name" value="RIBOSOMAL_L9"/>
    <property type="match status" value="1"/>
</dbReference>
<dbReference type="PANTHER" id="PTHR21368">
    <property type="entry name" value="50S RIBOSOMAL PROTEIN L9"/>
    <property type="match status" value="1"/>
</dbReference>
<evidence type="ECO:0000256" key="3">
    <source>
        <dbReference type="ARBA" id="ARBA00022884"/>
    </source>
</evidence>
<keyword evidence="3 7" id="KW-0694">RNA-binding</keyword>
<dbReference type="Proteomes" id="UP000242705">
    <property type="component" value="Unassembled WGS sequence"/>
</dbReference>
<dbReference type="InterPro" id="IPR009027">
    <property type="entry name" value="Ribosomal_bL9/RNase_H1_N"/>
</dbReference>
<comment type="caution">
    <text evidence="10">The sequence shown here is derived from an EMBL/GenBank/DDBJ whole genome shotgun (WGS) entry which is preliminary data.</text>
</comment>
<protein>
    <recommendedName>
        <fullName evidence="6 7">Large ribosomal subunit protein bL9</fullName>
    </recommendedName>
</protein>
<evidence type="ECO:0000256" key="7">
    <source>
        <dbReference type="HAMAP-Rule" id="MF_00503"/>
    </source>
</evidence>
<keyword evidence="5 7" id="KW-0687">Ribonucleoprotein</keyword>
<sequence length="146" mass="16705">MRVILLQDVRGSGNKGDVIEVKDGYARNFLIPKGLAAEATKSREEQIKREQARQQAQHQKELDQYRRLAKELKGQSFILRAKSGDQGRLFGAITTQDVADLLNSRGYHIDKKKLEIEPIRHVGTYTVHCHFYQDISAEFTLQVLPE</sequence>
<dbReference type="GO" id="GO:1990904">
    <property type="term" value="C:ribonucleoprotein complex"/>
    <property type="evidence" value="ECO:0007669"/>
    <property type="project" value="UniProtKB-KW"/>
</dbReference>
<evidence type="ECO:0000313" key="11">
    <source>
        <dbReference type="Proteomes" id="UP000242705"/>
    </source>
</evidence>
<dbReference type="AlphaFoldDB" id="A0A1R0IK94"/>